<dbReference type="Proteomes" id="UP000183080">
    <property type="component" value="Unassembled WGS sequence"/>
</dbReference>
<protein>
    <submittedName>
        <fullName evidence="2">Uncharacterized protein</fullName>
    </submittedName>
</protein>
<evidence type="ECO:0000313" key="3">
    <source>
        <dbReference type="Proteomes" id="UP000183080"/>
    </source>
</evidence>
<keyword evidence="1" id="KW-0812">Transmembrane</keyword>
<dbReference type="EMBL" id="MIZA01000011">
    <property type="protein sequence ID" value="OIR20569.1"/>
    <property type="molecule type" value="Genomic_DNA"/>
</dbReference>
<organism evidence="2 3">
    <name type="scientific">Marine Group III euryarchaeote CG-Epi1</name>
    <dbReference type="NCBI Taxonomy" id="1888995"/>
    <lineage>
        <taxon>Archaea</taxon>
        <taxon>Methanobacteriati</taxon>
        <taxon>Thermoplasmatota</taxon>
        <taxon>Thermoplasmata</taxon>
        <taxon>Candidatus Thermoprofundales</taxon>
    </lineage>
</organism>
<dbReference type="STRING" id="1888995.BD935_04970"/>
<gene>
    <name evidence="2" type="ORF">BD935_04970</name>
</gene>
<evidence type="ECO:0000256" key="1">
    <source>
        <dbReference type="SAM" id="Phobius"/>
    </source>
</evidence>
<feature type="transmembrane region" description="Helical" evidence="1">
    <location>
        <begin position="44"/>
        <end position="66"/>
    </location>
</feature>
<keyword evidence="1" id="KW-1133">Transmembrane helix</keyword>
<reference evidence="2 3" key="1">
    <citation type="submission" date="2016-08" db="EMBL/GenBank/DDBJ databases">
        <title>New Insights into Marine Group III Euryarchaeota, from dark to light.</title>
        <authorList>
            <person name="Haro-Moreno J.M."/>
            <person name="Rodriguez-Valera F."/>
            <person name="Lopez-Garcia P."/>
            <person name="Moreira D."/>
            <person name="Martin-Cuadrado A.B."/>
        </authorList>
    </citation>
    <scope>NUCLEOTIDE SEQUENCE [LARGE SCALE GENOMIC DNA]</scope>
    <source>
        <strain evidence="2">CG-Epi1</strain>
    </source>
</reference>
<proteinExistence type="predicted"/>
<dbReference type="AlphaFoldDB" id="A0A1J5THW2"/>
<evidence type="ECO:0000313" key="2">
    <source>
        <dbReference type="EMBL" id="OIR20569.1"/>
    </source>
</evidence>
<sequence length="69" mass="7842">MKFLGSLFLGLCFLIYALYCHQNGGSHHKGRGWVTKEEAPKTHIFNMILIIVIGLSQIIFFAYANLKDL</sequence>
<name>A0A1J5THW2_9ARCH</name>
<accession>A0A1J5THW2</accession>
<comment type="caution">
    <text evidence="2">The sequence shown here is derived from an EMBL/GenBank/DDBJ whole genome shotgun (WGS) entry which is preliminary data.</text>
</comment>
<keyword evidence="1" id="KW-0472">Membrane</keyword>